<proteinExistence type="predicted"/>
<feature type="transmembrane region" description="Helical" evidence="1">
    <location>
        <begin position="12"/>
        <end position="36"/>
    </location>
</feature>
<evidence type="ECO:0000313" key="2">
    <source>
        <dbReference type="EMBL" id="MBB3995322.1"/>
    </source>
</evidence>
<dbReference type="EMBL" id="JACIEI010000013">
    <property type="protein sequence ID" value="MBB3995322.1"/>
    <property type="molecule type" value="Genomic_DNA"/>
</dbReference>
<gene>
    <name evidence="2" type="ORF">GGR95_002977</name>
</gene>
<name>A0A7W6E9X5_9RHOB</name>
<keyword evidence="1" id="KW-0472">Membrane</keyword>
<dbReference type="AlphaFoldDB" id="A0A7W6E9X5"/>
<accession>A0A7W6E9X5</accession>
<evidence type="ECO:0000313" key="3">
    <source>
        <dbReference type="Proteomes" id="UP000530268"/>
    </source>
</evidence>
<evidence type="ECO:0000256" key="1">
    <source>
        <dbReference type="SAM" id="Phobius"/>
    </source>
</evidence>
<organism evidence="2 3">
    <name type="scientific">Sulfitobacter undariae</name>
    <dbReference type="NCBI Taxonomy" id="1563671"/>
    <lineage>
        <taxon>Bacteria</taxon>
        <taxon>Pseudomonadati</taxon>
        <taxon>Pseudomonadota</taxon>
        <taxon>Alphaproteobacteria</taxon>
        <taxon>Rhodobacterales</taxon>
        <taxon>Roseobacteraceae</taxon>
        <taxon>Sulfitobacter</taxon>
    </lineage>
</organism>
<comment type="caution">
    <text evidence="2">The sequence shown here is derived from an EMBL/GenBank/DDBJ whole genome shotgun (WGS) entry which is preliminary data.</text>
</comment>
<dbReference type="Proteomes" id="UP000530268">
    <property type="component" value="Unassembled WGS sequence"/>
</dbReference>
<feature type="transmembrane region" description="Helical" evidence="1">
    <location>
        <begin position="104"/>
        <end position="127"/>
    </location>
</feature>
<sequence length="314" mass="35113">MSNSDQSNSHSYLNSITFVVFAAVMIILVIALAYSLGVSYSERQLRADHNTEQYSGSSDERIARACVGKIGPAHVKCVQEKVTSSEDHRRSEYDLSAQEDMSEWAFWLLWVSIGGIAVSTLALYFMWDTLTVTRETLISTQVMSLDAHQIGAAQTRAYISMSEGWLREDKGNVDNVIEFSVYNSGVTPALDVVVSIDTFLEGEKVDQKVVQEIKFYQIEHKFGLLDPSVRQRGGINICPGVIDKWISATSSDERPKIRLNFKITYRTVFGEKVTRYGGYPLRDIFPTNVDGNVMRYTLQILGGTASETMEPSGE</sequence>
<protein>
    <submittedName>
        <fullName evidence="2">Uncharacterized protein</fullName>
    </submittedName>
</protein>
<keyword evidence="1" id="KW-0812">Transmembrane</keyword>
<dbReference type="RefSeq" id="WP_184567135.1">
    <property type="nucleotide sequence ID" value="NZ_JACIEI010000013.1"/>
</dbReference>
<keyword evidence="1" id="KW-1133">Transmembrane helix</keyword>
<reference evidence="2 3" key="1">
    <citation type="submission" date="2020-08" db="EMBL/GenBank/DDBJ databases">
        <title>Genomic Encyclopedia of Type Strains, Phase IV (KMG-IV): sequencing the most valuable type-strain genomes for metagenomic binning, comparative biology and taxonomic classification.</title>
        <authorList>
            <person name="Goeker M."/>
        </authorList>
    </citation>
    <scope>NUCLEOTIDE SEQUENCE [LARGE SCALE GENOMIC DNA]</scope>
    <source>
        <strain evidence="2 3">DSM 102234</strain>
    </source>
</reference>
<keyword evidence="3" id="KW-1185">Reference proteome</keyword>